<dbReference type="EMBL" id="JMKI01000036">
    <property type="protein sequence ID" value="KEJ91966.1"/>
    <property type="molecule type" value="Genomic_DNA"/>
</dbReference>
<dbReference type="SMART" id="SM01211">
    <property type="entry name" value="GATase_5"/>
    <property type="match status" value="1"/>
</dbReference>
<comment type="catalytic activity">
    <reaction evidence="8">
        <text>L-glutamine + H2O = L-glutamate + NH4(+)</text>
        <dbReference type="Rhea" id="RHEA:15889"/>
        <dbReference type="ChEBI" id="CHEBI:15377"/>
        <dbReference type="ChEBI" id="CHEBI:28938"/>
        <dbReference type="ChEBI" id="CHEBI:29985"/>
        <dbReference type="ChEBI" id="CHEBI:58359"/>
        <dbReference type="EC" id="3.5.1.2"/>
    </reaction>
</comment>
<dbReference type="EC" id="6.3.5.3" evidence="8"/>
<dbReference type="PANTHER" id="PTHR47552">
    <property type="entry name" value="PHOSPHORIBOSYLFORMYLGLYCINAMIDINE SYNTHASE SUBUNIT PURQ"/>
    <property type="match status" value="1"/>
</dbReference>
<dbReference type="RefSeq" id="WP_037976678.1">
    <property type="nucleotide sequence ID" value="NZ_CALIAO010000051.1"/>
</dbReference>
<dbReference type="EC" id="3.5.1.2" evidence="8"/>
<keyword evidence="3 8" id="KW-0547">Nucleotide-binding</keyword>
<dbReference type="SUPFAM" id="SSF52317">
    <property type="entry name" value="Class I glutamine amidotransferase-like"/>
    <property type="match status" value="1"/>
</dbReference>
<keyword evidence="5 8" id="KW-0378">Hydrolase</keyword>
<evidence type="ECO:0000256" key="1">
    <source>
        <dbReference type="ARBA" id="ARBA00022490"/>
    </source>
</evidence>
<dbReference type="eggNOG" id="COG0047">
    <property type="taxonomic scope" value="Bacteria"/>
</dbReference>
<evidence type="ECO:0000256" key="5">
    <source>
        <dbReference type="ARBA" id="ARBA00022801"/>
    </source>
</evidence>
<dbReference type="GO" id="GO:0006189">
    <property type="term" value="P:'de novo' IMP biosynthetic process"/>
    <property type="evidence" value="ECO:0007669"/>
    <property type="project" value="UniProtKB-UniRule"/>
</dbReference>
<keyword evidence="2 8" id="KW-0436">Ligase</keyword>
<keyword evidence="6 8" id="KW-0067">ATP-binding</keyword>
<dbReference type="PIRSF" id="PIRSF001586">
    <property type="entry name" value="FGAM_synth_I"/>
    <property type="match status" value="1"/>
</dbReference>
<dbReference type="HAMAP" id="MF_00421">
    <property type="entry name" value="PurQ"/>
    <property type="match status" value="1"/>
</dbReference>
<evidence type="ECO:0000256" key="8">
    <source>
        <dbReference type="HAMAP-Rule" id="MF_00421"/>
    </source>
</evidence>
<name>A0A073IR66_9BACT</name>
<proteinExistence type="inferred from homology"/>
<feature type="active site" evidence="8">
    <location>
        <position position="205"/>
    </location>
</feature>
<dbReference type="GO" id="GO:0004359">
    <property type="term" value="F:glutaminase activity"/>
    <property type="evidence" value="ECO:0007669"/>
    <property type="project" value="UniProtKB-EC"/>
</dbReference>
<dbReference type="NCBIfam" id="NF002957">
    <property type="entry name" value="PRK03619.1"/>
    <property type="match status" value="1"/>
</dbReference>
<comment type="subunit">
    <text evidence="8">Part of the FGAM synthase complex composed of 1 PurL, 1 PurQ and 2 PurS subunits.</text>
</comment>
<feature type="active site" evidence="8">
    <location>
        <position position="207"/>
    </location>
</feature>
<dbReference type="GO" id="GO:0005524">
    <property type="term" value="F:ATP binding"/>
    <property type="evidence" value="ECO:0007669"/>
    <property type="project" value="UniProtKB-KW"/>
</dbReference>
<dbReference type="GeneID" id="90983862"/>
<comment type="caution">
    <text evidence="9">The sequence shown here is derived from an EMBL/GenBank/DDBJ whole genome shotgun (WGS) entry which is preliminary data.</text>
</comment>
<dbReference type="Gene3D" id="3.40.50.880">
    <property type="match status" value="1"/>
</dbReference>
<comment type="function">
    <text evidence="8">Part of the phosphoribosylformylglycinamidine synthase complex involved in the purines biosynthetic pathway. Catalyzes the ATP-dependent conversion of formylglycinamide ribonucleotide (FGAR) and glutamine to yield formylglycinamidine ribonucleotide (FGAM) and glutamate. The FGAM synthase complex is composed of three subunits. PurQ produces an ammonia molecule by converting glutamine to glutamate. PurL transfers the ammonia molecule to FGAR to form FGAM in an ATP-dependent manner. PurS interacts with PurQ and PurL and is thought to assist in the transfer of the ammonia molecule from PurQ to PurL.</text>
</comment>
<comment type="catalytic activity">
    <reaction evidence="8">
        <text>N(2)-formyl-N(1)-(5-phospho-beta-D-ribosyl)glycinamide + L-glutamine + ATP + H2O = 2-formamido-N(1)-(5-O-phospho-beta-D-ribosyl)acetamidine + L-glutamate + ADP + phosphate + H(+)</text>
        <dbReference type="Rhea" id="RHEA:17129"/>
        <dbReference type="ChEBI" id="CHEBI:15377"/>
        <dbReference type="ChEBI" id="CHEBI:15378"/>
        <dbReference type="ChEBI" id="CHEBI:29985"/>
        <dbReference type="ChEBI" id="CHEBI:30616"/>
        <dbReference type="ChEBI" id="CHEBI:43474"/>
        <dbReference type="ChEBI" id="CHEBI:58359"/>
        <dbReference type="ChEBI" id="CHEBI:147286"/>
        <dbReference type="ChEBI" id="CHEBI:147287"/>
        <dbReference type="ChEBI" id="CHEBI:456216"/>
        <dbReference type="EC" id="6.3.5.3"/>
    </reaction>
</comment>
<evidence type="ECO:0000313" key="10">
    <source>
        <dbReference type="Proteomes" id="UP000027665"/>
    </source>
</evidence>
<feature type="active site" description="Nucleophile" evidence="8">
    <location>
        <position position="87"/>
    </location>
</feature>
<protein>
    <recommendedName>
        <fullName evidence="8">Phosphoribosylformylglycinamidine synthase subunit PurQ</fullName>
        <shortName evidence="8">FGAM synthase</shortName>
        <ecNumber evidence="8">6.3.5.3</ecNumber>
    </recommendedName>
    <alternativeName>
        <fullName evidence="8">Formylglycinamide ribonucleotide amidotransferase subunit I</fullName>
        <shortName evidence="8">FGAR amidotransferase I</shortName>
        <shortName evidence="8">FGAR-AT I</shortName>
    </alternativeName>
    <alternativeName>
        <fullName evidence="8">Glutaminase PurQ</fullName>
        <ecNumber evidence="8">3.5.1.2</ecNumber>
    </alternativeName>
    <alternativeName>
        <fullName evidence="8">Phosphoribosylformylglycinamidine synthase subunit I</fullName>
    </alternativeName>
</protein>
<keyword evidence="1 8" id="KW-0963">Cytoplasm</keyword>
<comment type="pathway">
    <text evidence="8">Purine metabolism; IMP biosynthesis via de novo pathway; 5-amino-1-(5-phospho-D-ribosyl)imidazole from N(2)-formyl-N(1)-(5-phospho-D-ribosyl)glycinamide: step 1/2.</text>
</comment>
<dbReference type="Pfam" id="PF13507">
    <property type="entry name" value="GATase_5"/>
    <property type="match status" value="1"/>
</dbReference>
<dbReference type="GO" id="GO:0004642">
    <property type="term" value="F:phosphoribosylformylglycinamidine synthase activity"/>
    <property type="evidence" value="ECO:0007669"/>
    <property type="project" value="UniProtKB-UniRule"/>
</dbReference>
<evidence type="ECO:0000256" key="6">
    <source>
        <dbReference type="ARBA" id="ARBA00022840"/>
    </source>
</evidence>
<dbReference type="InterPro" id="IPR029062">
    <property type="entry name" value="Class_I_gatase-like"/>
</dbReference>
<sequence>MRTAVVVFPGSNCDRDVRRAVSETLKTPVDMVWHEEREFASEPDLVILPGGFSYGDYLRSGAMAAHSPIIGAVRRHAAAGRRLLGICNGFQVLTESGLLPGALLANTSTTFICRKCWLRVEQTENRFTSGLKKGGIVQYPIAHHEGLYFLPPKELRQLEDDGRVVFRYADPVSGEAGERFAPNGALNGIAGICNEEGNVLGLMPHPERSTVAHLNGGSDGGAFWLSIARDFAERGA</sequence>
<evidence type="ECO:0000313" key="9">
    <source>
        <dbReference type="EMBL" id="KEJ91966.1"/>
    </source>
</evidence>
<dbReference type="NCBIfam" id="TIGR01737">
    <property type="entry name" value="FGAM_synth_I"/>
    <property type="match status" value="1"/>
</dbReference>
<dbReference type="OrthoDB" id="9804441at2"/>
<evidence type="ECO:0000256" key="7">
    <source>
        <dbReference type="ARBA" id="ARBA00022962"/>
    </source>
</evidence>
<evidence type="ECO:0000256" key="4">
    <source>
        <dbReference type="ARBA" id="ARBA00022755"/>
    </source>
</evidence>
<accession>A0A073IR66</accession>
<dbReference type="STRING" id="2754.EH55_06165"/>
<keyword evidence="7 8" id="KW-0315">Glutamine amidotransferase</keyword>
<reference evidence="9 10" key="1">
    <citation type="submission" date="2014-04" db="EMBL/GenBank/DDBJ databases">
        <title>Draft Genome Sequence of Synergistes jonesii.</title>
        <authorList>
            <person name="Coil D.A."/>
            <person name="Eisen J.A."/>
            <person name="Holland-Moritz H.E."/>
        </authorList>
    </citation>
    <scope>NUCLEOTIDE SEQUENCE [LARGE SCALE GENOMIC DNA]</scope>
    <source>
        <strain evidence="9 10">78-1</strain>
    </source>
</reference>
<dbReference type="InterPro" id="IPR010075">
    <property type="entry name" value="PRibForGlyAmidine_synth_PurQ"/>
</dbReference>
<dbReference type="PATRIC" id="fig|2754.20.peg.1493"/>
<dbReference type="PANTHER" id="PTHR47552:SF1">
    <property type="entry name" value="PHOSPHORIBOSYLFORMYLGLYCINAMIDINE SYNTHASE SUBUNIT PURQ"/>
    <property type="match status" value="1"/>
</dbReference>
<gene>
    <name evidence="8" type="primary">purQ</name>
    <name evidence="9" type="ORF">EH55_06165</name>
</gene>
<keyword evidence="4 8" id="KW-0658">Purine biosynthesis</keyword>
<evidence type="ECO:0000256" key="3">
    <source>
        <dbReference type="ARBA" id="ARBA00022741"/>
    </source>
</evidence>
<dbReference type="GO" id="GO:0005737">
    <property type="term" value="C:cytoplasm"/>
    <property type="evidence" value="ECO:0007669"/>
    <property type="project" value="UniProtKB-SubCell"/>
</dbReference>
<dbReference type="CDD" id="cd01740">
    <property type="entry name" value="GATase1_FGAR_AT"/>
    <property type="match status" value="1"/>
</dbReference>
<comment type="subcellular location">
    <subcellularLocation>
        <location evidence="8">Cytoplasm</location>
    </subcellularLocation>
</comment>
<keyword evidence="10" id="KW-1185">Reference proteome</keyword>
<dbReference type="Proteomes" id="UP000027665">
    <property type="component" value="Unassembled WGS sequence"/>
</dbReference>
<dbReference type="AlphaFoldDB" id="A0A073IR66"/>
<dbReference type="UniPathway" id="UPA00074">
    <property type="reaction ID" value="UER00128"/>
</dbReference>
<evidence type="ECO:0000256" key="2">
    <source>
        <dbReference type="ARBA" id="ARBA00022598"/>
    </source>
</evidence>
<dbReference type="PROSITE" id="PS51273">
    <property type="entry name" value="GATASE_TYPE_1"/>
    <property type="match status" value="1"/>
</dbReference>
<organism evidence="9 10">
    <name type="scientific">Synergistes jonesii</name>
    <dbReference type="NCBI Taxonomy" id="2754"/>
    <lineage>
        <taxon>Bacteria</taxon>
        <taxon>Thermotogati</taxon>
        <taxon>Synergistota</taxon>
        <taxon>Synergistia</taxon>
        <taxon>Synergistales</taxon>
        <taxon>Synergistaceae</taxon>
        <taxon>Synergistes</taxon>
    </lineage>
</organism>